<comment type="caution">
    <text evidence="1">The sequence shown here is derived from an EMBL/GenBank/DDBJ whole genome shotgun (WGS) entry which is preliminary data.</text>
</comment>
<proteinExistence type="predicted"/>
<dbReference type="Proteomes" id="UP001632038">
    <property type="component" value="Unassembled WGS sequence"/>
</dbReference>
<organism evidence="1 2">
    <name type="scientific">Castilleja foliolosa</name>
    <dbReference type="NCBI Taxonomy" id="1961234"/>
    <lineage>
        <taxon>Eukaryota</taxon>
        <taxon>Viridiplantae</taxon>
        <taxon>Streptophyta</taxon>
        <taxon>Embryophyta</taxon>
        <taxon>Tracheophyta</taxon>
        <taxon>Spermatophyta</taxon>
        <taxon>Magnoliopsida</taxon>
        <taxon>eudicotyledons</taxon>
        <taxon>Gunneridae</taxon>
        <taxon>Pentapetalae</taxon>
        <taxon>asterids</taxon>
        <taxon>lamiids</taxon>
        <taxon>Lamiales</taxon>
        <taxon>Orobanchaceae</taxon>
        <taxon>Pedicularideae</taxon>
        <taxon>Castillejinae</taxon>
        <taxon>Castilleja</taxon>
    </lineage>
</organism>
<evidence type="ECO:0000313" key="1">
    <source>
        <dbReference type="EMBL" id="KAL3625155.1"/>
    </source>
</evidence>
<reference evidence="2" key="1">
    <citation type="journal article" date="2024" name="IScience">
        <title>Strigolactones Initiate the Formation of Haustorium-like Structures in Castilleja.</title>
        <authorList>
            <person name="Buerger M."/>
            <person name="Peterson D."/>
            <person name="Chory J."/>
        </authorList>
    </citation>
    <scope>NUCLEOTIDE SEQUENCE [LARGE SCALE GENOMIC DNA]</scope>
</reference>
<gene>
    <name evidence="1" type="ORF">CASFOL_030609</name>
</gene>
<evidence type="ECO:0000313" key="2">
    <source>
        <dbReference type="Proteomes" id="UP001632038"/>
    </source>
</evidence>
<keyword evidence="2" id="KW-1185">Reference proteome</keyword>
<protein>
    <submittedName>
        <fullName evidence="1">Uncharacterized protein</fullName>
    </submittedName>
</protein>
<accession>A0ABD3C5T4</accession>
<dbReference type="EMBL" id="JAVIJP010000052">
    <property type="protein sequence ID" value="KAL3625155.1"/>
    <property type="molecule type" value="Genomic_DNA"/>
</dbReference>
<dbReference type="AlphaFoldDB" id="A0ABD3C5T4"/>
<sequence>MKWIPDGTEELLCPAYLRMEDLLEGLNELQCSHATIEVTSLEETIKEMKNSSTNKSNDILFRGLGAPR</sequence>
<name>A0ABD3C5T4_9LAMI</name>